<keyword evidence="2" id="KW-1185">Reference proteome</keyword>
<dbReference type="OrthoDB" id="6617942at2759"/>
<comment type="caution">
    <text evidence="1">The sequence shown here is derived from an EMBL/GenBank/DDBJ whole genome shotgun (WGS) entry which is preliminary data.</text>
</comment>
<evidence type="ECO:0000313" key="1">
    <source>
        <dbReference type="EMBL" id="CAG5051418.1"/>
    </source>
</evidence>
<protein>
    <submittedName>
        <fullName evidence="1">(apollo) hypothetical protein</fullName>
    </submittedName>
</protein>
<dbReference type="AlphaFoldDB" id="A0A8S3Y1H4"/>
<gene>
    <name evidence="1" type="ORF">PAPOLLO_LOCUS25063</name>
</gene>
<name>A0A8S3Y1H4_PARAO</name>
<dbReference type="Proteomes" id="UP000691718">
    <property type="component" value="Unassembled WGS sequence"/>
</dbReference>
<accession>A0A8S3Y1H4</accession>
<evidence type="ECO:0000313" key="2">
    <source>
        <dbReference type="Proteomes" id="UP000691718"/>
    </source>
</evidence>
<dbReference type="EMBL" id="CAJQZP010001496">
    <property type="protein sequence ID" value="CAG5051418.1"/>
    <property type="molecule type" value="Genomic_DNA"/>
</dbReference>
<reference evidence="1" key="1">
    <citation type="submission" date="2021-04" db="EMBL/GenBank/DDBJ databases">
        <authorList>
            <person name="Tunstrom K."/>
        </authorList>
    </citation>
    <scope>NUCLEOTIDE SEQUENCE</scope>
</reference>
<proteinExistence type="predicted"/>
<organism evidence="1 2">
    <name type="scientific">Parnassius apollo</name>
    <name type="common">Apollo butterfly</name>
    <name type="synonym">Papilio apollo</name>
    <dbReference type="NCBI Taxonomy" id="110799"/>
    <lineage>
        <taxon>Eukaryota</taxon>
        <taxon>Metazoa</taxon>
        <taxon>Ecdysozoa</taxon>
        <taxon>Arthropoda</taxon>
        <taxon>Hexapoda</taxon>
        <taxon>Insecta</taxon>
        <taxon>Pterygota</taxon>
        <taxon>Neoptera</taxon>
        <taxon>Endopterygota</taxon>
        <taxon>Lepidoptera</taxon>
        <taxon>Glossata</taxon>
        <taxon>Ditrysia</taxon>
        <taxon>Papilionoidea</taxon>
        <taxon>Papilionidae</taxon>
        <taxon>Parnassiinae</taxon>
        <taxon>Parnassini</taxon>
        <taxon>Parnassius</taxon>
        <taxon>Parnassius</taxon>
    </lineage>
</organism>
<sequence>MTLDKYGISDRAGAAIVSATLQDIGLVTESNKSSVIDRSKIRRARAQTRSSGAAVKVLDDDDSLVSISFDGRKDKTMLYEYKDNRRKTVVEEHITLVKEPNLRYIGHITLATADALTISKKTLPLFSVEV</sequence>